<evidence type="ECO:0000256" key="6">
    <source>
        <dbReference type="ARBA" id="ARBA00023242"/>
    </source>
</evidence>
<sequence>MSQKIQQAVNQVRLTNVAVVRLKRHGKRFEVACYRNKIENWRSGLETDIDEVLQIDRVFENVSKGIMAKTKDLEKAFGTSDTEAVCRIILSKGSSQVSEGERAMQIQNRFRNVATIVSEKCINPDNLRPYPVSTIETAMRDTLHFAAVTSKSAKQQALEVIRELEKVMPIKRAQMFVRVVVAAEHREALTEQLTSSQSGLARSDDSVPGNFEQHVYLDPGHFRALSEFVASLAPPGTLEVKDFNVQDDTEADVENADAKRNAQSKASDKAAATAAATSGSAQEEEAAQASDLKESATDATSGQDAGEEDPEPVDMYEEAASNLQTLKKQQKKSKKKKKKEMRRLANEADDNDDENNDDETASAKKPTESAAETRAGCAEPNPAPEAPPAAANPATASTTAAAADPGGLRCRTCNVGFGSDRSQQREHYKTDLHRLNLKLNMKKLPCMTQEEFDLLGPEERDAILLDYS</sequence>
<feature type="domain" description="Ribosome maturation protein SDO1/SBDS central" evidence="10">
    <location>
        <begin position="111"/>
        <end position="173"/>
    </location>
</feature>
<keyword evidence="5" id="KW-0690">Ribosome biogenesis</keyword>
<comment type="similarity">
    <text evidence="3">Belongs to the SDO1/SBDS family.</text>
</comment>
<dbReference type="GO" id="GO:0005634">
    <property type="term" value="C:nucleus"/>
    <property type="evidence" value="ECO:0007669"/>
    <property type="project" value="UniProtKB-SubCell"/>
</dbReference>
<evidence type="ECO:0000259" key="9">
    <source>
        <dbReference type="Pfam" id="PF01172"/>
    </source>
</evidence>
<dbReference type="PANTHER" id="PTHR10927:SF1">
    <property type="entry name" value="RIBOSOME MATURATION PROTEIN SBDS"/>
    <property type="match status" value="1"/>
</dbReference>
<keyword evidence="4" id="KW-0963">Cytoplasm</keyword>
<dbReference type="Gene3D" id="3.30.1250.10">
    <property type="entry name" value="Ribosome maturation protein SBDS, N-terminal domain"/>
    <property type="match status" value="1"/>
</dbReference>
<reference evidence="11 12" key="1">
    <citation type="submission" date="2017-12" db="EMBL/GenBank/DDBJ databases">
        <title>Sequencing, de novo assembly and annotation of complete genome of a new Thraustochytrid species, strain FCC1311.</title>
        <authorList>
            <person name="Sedici K."/>
            <person name="Godart F."/>
            <person name="Aiese Cigliano R."/>
            <person name="Sanseverino W."/>
            <person name="Barakat M."/>
            <person name="Ortet P."/>
            <person name="Marechal E."/>
            <person name="Cagnac O."/>
            <person name="Amato A."/>
        </authorList>
    </citation>
    <scope>NUCLEOTIDE SEQUENCE [LARGE SCALE GENOMIC DNA]</scope>
</reference>
<accession>A0A2R5GAH9</accession>
<dbReference type="PROSITE" id="PS01267">
    <property type="entry name" value="UPF0023"/>
    <property type="match status" value="1"/>
</dbReference>
<feature type="compositionally biased region" description="Low complexity" evidence="8">
    <location>
        <begin position="388"/>
        <end position="403"/>
    </location>
</feature>
<comment type="subcellular location">
    <subcellularLocation>
        <location evidence="2">Cytoplasm</location>
    </subcellularLocation>
    <subcellularLocation>
        <location evidence="1">Nucleus</location>
    </subcellularLocation>
</comment>
<proteinExistence type="inferred from homology"/>
<name>A0A2R5GAH9_9STRA</name>
<dbReference type="GO" id="GO:0042256">
    <property type="term" value="P:cytosolic ribosome assembly"/>
    <property type="evidence" value="ECO:0007669"/>
    <property type="project" value="InterPro"/>
</dbReference>
<feature type="compositionally biased region" description="Basic residues" evidence="8">
    <location>
        <begin position="328"/>
        <end position="341"/>
    </location>
</feature>
<evidence type="ECO:0000256" key="2">
    <source>
        <dbReference type="ARBA" id="ARBA00004496"/>
    </source>
</evidence>
<dbReference type="InterPro" id="IPR019783">
    <property type="entry name" value="SDO1/SBDS_N"/>
</dbReference>
<dbReference type="InterPro" id="IPR039100">
    <property type="entry name" value="Sdo1/SBDS-like"/>
</dbReference>
<dbReference type="GO" id="GO:0005737">
    <property type="term" value="C:cytoplasm"/>
    <property type="evidence" value="ECO:0007669"/>
    <property type="project" value="UniProtKB-SubCell"/>
</dbReference>
<dbReference type="OrthoDB" id="10253092at2759"/>
<comment type="caution">
    <text evidence="11">The sequence shown here is derived from an EMBL/GenBank/DDBJ whole genome shotgun (WGS) entry which is preliminary data.</text>
</comment>
<comment type="subunit">
    <text evidence="7">Associates with the 60S ribosomal subunit.</text>
</comment>
<evidence type="ECO:0000256" key="7">
    <source>
        <dbReference type="ARBA" id="ARBA00049708"/>
    </source>
</evidence>
<dbReference type="PANTHER" id="PTHR10927">
    <property type="entry name" value="RIBOSOME MATURATION PROTEIN SBDS"/>
    <property type="match status" value="1"/>
</dbReference>
<evidence type="ECO:0000256" key="3">
    <source>
        <dbReference type="ARBA" id="ARBA00007433"/>
    </source>
</evidence>
<evidence type="ECO:0000313" key="12">
    <source>
        <dbReference type="Proteomes" id="UP000241890"/>
    </source>
</evidence>
<feature type="region of interest" description="Disordered" evidence="8">
    <location>
        <begin position="250"/>
        <end position="311"/>
    </location>
</feature>
<dbReference type="InterPro" id="IPR018023">
    <property type="entry name" value="Ribosome_mat_SBDS_CS"/>
</dbReference>
<dbReference type="Gene3D" id="3.30.70.240">
    <property type="match status" value="1"/>
</dbReference>
<evidence type="ECO:0000256" key="5">
    <source>
        <dbReference type="ARBA" id="ARBA00022517"/>
    </source>
</evidence>
<dbReference type="Pfam" id="PF09377">
    <property type="entry name" value="SBDS_domain_II"/>
    <property type="match status" value="1"/>
</dbReference>
<evidence type="ECO:0000256" key="1">
    <source>
        <dbReference type="ARBA" id="ARBA00004123"/>
    </source>
</evidence>
<evidence type="ECO:0000259" key="10">
    <source>
        <dbReference type="Pfam" id="PF09377"/>
    </source>
</evidence>
<dbReference type="InterPro" id="IPR037188">
    <property type="entry name" value="Sdo1/SBDS_central_sf"/>
</dbReference>
<feature type="region of interest" description="Disordered" evidence="8">
    <location>
        <begin position="323"/>
        <end position="407"/>
    </location>
</feature>
<evidence type="ECO:0000313" key="11">
    <source>
        <dbReference type="EMBL" id="GBG28010.1"/>
    </source>
</evidence>
<dbReference type="Proteomes" id="UP000241890">
    <property type="component" value="Unassembled WGS sequence"/>
</dbReference>
<evidence type="ECO:0000256" key="8">
    <source>
        <dbReference type="SAM" id="MobiDB-lite"/>
    </source>
</evidence>
<dbReference type="InParanoid" id="A0A2R5GAH9"/>
<dbReference type="InterPro" id="IPR002140">
    <property type="entry name" value="Sdo1/SBDS"/>
</dbReference>
<feature type="compositionally biased region" description="Low complexity" evidence="8">
    <location>
        <begin position="263"/>
        <end position="281"/>
    </location>
</feature>
<evidence type="ECO:0000256" key="4">
    <source>
        <dbReference type="ARBA" id="ARBA00022490"/>
    </source>
</evidence>
<keyword evidence="12" id="KW-1185">Reference proteome</keyword>
<keyword evidence="6" id="KW-0539">Nucleus</keyword>
<dbReference type="SUPFAM" id="SSF89895">
    <property type="entry name" value="FYSH domain"/>
    <property type="match status" value="1"/>
</dbReference>
<protein>
    <submittedName>
        <fullName evidence="11">Ribosome maturation protein SBDS</fullName>
    </submittedName>
</protein>
<dbReference type="Pfam" id="PF01172">
    <property type="entry name" value="SBDS_N"/>
    <property type="match status" value="1"/>
</dbReference>
<dbReference type="Gene3D" id="1.10.10.900">
    <property type="entry name" value="SBDS protein C-terminal domain, subdomain 1"/>
    <property type="match status" value="1"/>
</dbReference>
<organism evidence="11 12">
    <name type="scientific">Hondaea fermentalgiana</name>
    <dbReference type="NCBI Taxonomy" id="2315210"/>
    <lineage>
        <taxon>Eukaryota</taxon>
        <taxon>Sar</taxon>
        <taxon>Stramenopiles</taxon>
        <taxon>Bigyra</taxon>
        <taxon>Labyrinthulomycetes</taxon>
        <taxon>Thraustochytrida</taxon>
        <taxon>Thraustochytriidae</taxon>
        <taxon>Hondaea</taxon>
    </lineage>
</organism>
<dbReference type="InterPro" id="IPR018978">
    <property type="entry name" value="SDO1/SBDS_central"/>
</dbReference>
<gene>
    <name evidence="11" type="ORF">FCC1311_042332</name>
</gene>
<feature type="domain" description="Ribosome maturation protein SDO1/SBDS N-terminal" evidence="9">
    <location>
        <begin position="16"/>
        <end position="102"/>
    </location>
</feature>
<feature type="compositionally biased region" description="Acidic residues" evidence="8">
    <location>
        <begin position="347"/>
        <end position="360"/>
    </location>
</feature>
<dbReference type="InterPro" id="IPR036786">
    <property type="entry name" value="Ribosome_mat_SBDS_N_sf"/>
</dbReference>
<dbReference type="EMBL" id="BEYU01000038">
    <property type="protein sequence ID" value="GBG28010.1"/>
    <property type="molecule type" value="Genomic_DNA"/>
</dbReference>
<dbReference type="AlphaFoldDB" id="A0A2R5GAH9"/>
<dbReference type="SUPFAM" id="SSF109728">
    <property type="entry name" value="Hypothetical protein AF0491, middle domain"/>
    <property type="match status" value="1"/>
</dbReference>
<dbReference type="NCBIfam" id="TIGR00291">
    <property type="entry name" value="RNA_SBDS"/>
    <property type="match status" value="1"/>
</dbReference>